<sequence length="53" mass="5909">MDTQKQTIREHAEKGRQQTEGNKEECGVCFESTTKTTAIDPLAKVVISESIIK</sequence>
<evidence type="ECO:0000313" key="3">
    <source>
        <dbReference type="Proteomes" id="UP001054252"/>
    </source>
</evidence>
<accession>A0AAV5LY31</accession>
<feature type="compositionally biased region" description="Basic and acidic residues" evidence="1">
    <location>
        <begin position="7"/>
        <end position="23"/>
    </location>
</feature>
<proteinExistence type="predicted"/>
<gene>
    <name evidence="2" type="ORF">SLEP1_g49845</name>
</gene>
<protein>
    <submittedName>
        <fullName evidence="2">Uncharacterized protein</fullName>
    </submittedName>
</protein>
<organism evidence="2 3">
    <name type="scientific">Rubroshorea leprosula</name>
    <dbReference type="NCBI Taxonomy" id="152421"/>
    <lineage>
        <taxon>Eukaryota</taxon>
        <taxon>Viridiplantae</taxon>
        <taxon>Streptophyta</taxon>
        <taxon>Embryophyta</taxon>
        <taxon>Tracheophyta</taxon>
        <taxon>Spermatophyta</taxon>
        <taxon>Magnoliopsida</taxon>
        <taxon>eudicotyledons</taxon>
        <taxon>Gunneridae</taxon>
        <taxon>Pentapetalae</taxon>
        <taxon>rosids</taxon>
        <taxon>malvids</taxon>
        <taxon>Malvales</taxon>
        <taxon>Dipterocarpaceae</taxon>
        <taxon>Rubroshorea</taxon>
    </lineage>
</organism>
<feature type="region of interest" description="Disordered" evidence="1">
    <location>
        <begin position="1"/>
        <end position="23"/>
    </location>
</feature>
<evidence type="ECO:0000256" key="1">
    <source>
        <dbReference type="SAM" id="MobiDB-lite"/>
    </source>
</evidence>
<evidence type="ECO:0000313" key="2">
    <source>
        <dbReference type="EMBL" id="GKV42440.1"/>
    </source>
</evidence>
<dbReference type="EMBL" id="BPVZ01000158">
    <property type="protein sequence ID" value="GKV42440.1"/>
    <property type="molecule type" value="Genomic_DNA"/>
</dbReference>
<comment type="caution">
    <text evidence="2">The sequence shown here is derived from an EMBL/GenBank/DDBJ whole genome shotgun (WGS) entry which is preliminary data.</text>
</comment>
<reference evidence="2 3" key="1">
    <citation type="journal article" date="2021" name="Commun. Biol.">
        <title>The genome of Shorea leprosula (Dipterocarpaceae) highlights the ecological relevance of drought in aseasonal tropical rainforests.</title>
        <authorList>
            <person name="Ng K.K.S."/>
            <person name="Kobayashi M.J."/>
            <person name="Fawcett J.A."/>
            <person name="Hatakeyama M."/>
            <person name="Paape T."/>
            <person name="Ng C.H."/>
            <person name="Ang C.C."/>
            <person name="Tnah L.H."/>
            <person name="Lee C.T."/>
            <person name="Nishiyama T."/>
            <person name="Sese J."/>
            <person name="O'Brien M.J."/>
            <person name="Copetti D."/>
            <person name="Mohd Noor M.I."/>
            <person name="Ong R.C."/>
            <person name="Putra M."/>
            <person name="Sireger I.Z."/>
            <person name="Indrioko S."/>
            <person name="Kosugi Y."/>
            <person name="Izuno A."/>
            <person name="Isagi Y."/>
            <person name="Lee S.L."/>
            <person name="Shimizu K.K."/>
        </authorList>
    </citation>
    <scope>NUCLEOTIDE SEQUENCE [LARGE SCALE GENOMIC DNA]</scope>
    <source>
        <tissue evidence="2">Leaf</tissue>
    </source>
</reference>
<name>A0AAV5LY31_9ROSI</name>
<keyword evidence="3" id="KW-1185">Reference proteome</keyword>
<dbReference type="Proteomes" id="UP001054252">
    <property type="component" value="Unassembled WGS sequence"/>
</dbReference>
<dbReference type="AlphaFoldDB" id="A0AAV5LY31"/>